<dbReference type="EMBL" id="JAOQAZ010000024">
    <property type="protein sequence ID" value="KAJ4253438.1"/>
    <property type="molecule type" value="Genomic_DNA"/>
</dbReference>
<organism evidence="7 8">
    <name type="scientific">Fusarium torreyae</name>
    <dbReference type="NCBI Taxonomy" id="1237075"/>
    <lineage>
        <taxon>Eukaryota</taxon>
        <taxon>Fungi</taxon>
        <taxon>Dikarya</taxon>
        <taxon>Ascomycota</taxon>
        <taxon>Pezizomycotina</taxon>
        <taxon>Sordariomycetes</taxon>
        <taxon>Hypocreomycetidae</taxon>
        <taxon>Hypocreales</taxon>
        <taxon>Nectriaceae</taxon>
        <taxon>Fusarium</taxon>
    </lineage>
</organism>
<proteinExistence type="inferred from homology"/>
<dbReference type="PANTHER" id="PTHR13789">
    <property type="entry name" value="MONOOXYGENASE"/>
    <property type="match status" value="1"/>
</dbReference>
<evidence type="ECO:0000313" key="8">
    <source>
        <dbReference type="Proteomes" id="UP001152049"/>
    </source>
</evidence>
<dbReference type="PRINTS" id="PR00420">
    <property type="entry name" value="RNGMNOXGNASE"/>
</dbReference>
<name>A0A9W8VAR9_9HYPO</name>
<evidence type="ECO:0000313" key="7">
    <source>
        <dbReference type="EMBL" id="KAJ4253438.1"/>
    </source>
</evidence>
<dbReference type="Pfam" id="PF01494">
    <property type="entry name" value="FAD_binding_3"/>
    <property type="match status" value="1"/>
</dbReference>
<dbReference type="SUPFAM" id="SSF54373">
    <property type="entry name" value="FAD-linked reductases, C-terminal domain"/>
    <property type="match status" value="1"/>
</dbReference>
<keyword evidence="3" id="KW-0274">FAD</keyword>
<gene>
    <name evidence="7" type="ORF">NW762_010596</name>
</gene>
<keyword evidence="2" id="KW-0285">Flavoprotein</keyword>
<dbReference type="InterPro" id="IPR050493">
    <property type="entry name" value="FAD-dep_Monooxygenase_BioMet"/>
</dbReference>
<reference evidence="7" key="1">
    <citation type="submission" date="2022-09" db="EMBL/GenBank/DDBJ databases">
        <title>Fusarium specimens isolated from Avocado Roots.</title>
        <authorList>
            <person name="Stajich J."/>
            <person name="Roper C."/>
            <person name="Heimlech-Rivalta G."/>
        </authorList>
    </citation>
    <scope>NUCLEOTIDE SEQUENCE</scope>
    <source>
        <strain evidence="7">CF00136</strain>
    </source>
</reference>
<dbReference type="OrthoDB" id="5428495at2759"/>
<keyword evidence="8" id="KW-1185">Reference proteome</keyword>
<dbReference type="FunFam" id="3.50.50.60:FF:000115">
    <property type="entry name" value="Salicylate hydroxylase, putative"/>
    <property type="match status" value="1"/>
</dbReference>
<dbReference type="InterPro" id="IPR002938">
    <property type="entry name" value="FAD-bd"/>
</dbReference>
<accession>A0A9W8VAR9</accession>
<dbReference type="GO" id="GO:0004497">
    <property type="term" value="F:monooxygenase activity"/>
    <property type="evidence" value="ECO:0007669"/>
    <property type="project" value="UniProtKB-KW"/>
</dbReference>
<dbReference type="PANTHER" id="PTHR13789:SF306">
    <property type="entry name" value="HYDROXYLASE, PUTATIVE-RELATED"/>
    <property type="match status" value="1"/>
</dbReference>
<evidence type="ECO:0000256" key="1">
    <source>
        <dbReference type="ARBA" id="ARBA00007992"/>
    </source>
</evidence>
<evidence type="ECO:0000256" key="2">
    <source>
        <dbReference type="ARBA" id="ARBA00022630"/>
    </source>
</evidence>
<dbReference type="InterPro" id="IPR036188">
    <property type="entry name" value="FAD/NAD-bd_sf"/>
</dbReference>
<keyword evidence="4" id="KW-0560">Oxidoreductase</keyword>
<protein>
    <recommendedName>
        <fullName evidence="6">FAD-binding domain-containing protein</fullName>
    </recommendedName>
</protein>
<evidence type="ECO:0000256" key="3">
    <source>
        <dbReference type="ARBA" id="ARBA00022827"/>
    </source>
</evidence>
<keyword evidence="5" id="KW-0503">Monooxygenase</keyword>
<feature type="domain" description="FAD-binding" evidence="6">
    <location>
        <begin position="36"/>
        <end position="381"/>
    </location>
</feature>
<dbReference type="Proteomes" id="UP001152049">
    <property type="component" value="Unassembled WGS sequence"/>
</dbReference>
<sequence length="469" mass="51513">MTEYPSKSINLFYQISNGNISSTTASAKQAAVPLRIIIVGAGLGGLATSVALARRGHRVTLLEQAKELREVGAGIQIPPNSARLLHNWGIDPFFDGHVVEPESMTFRRWSDGEPIGFTRLIPDFPNNFGAPYYVVHRADFHSALCRLATSYGVKIVTNTKVEQYNVAQKSVKSNDGRTFTGDLIVAADGVKSKARDVVAGNNSLRPQPTGFAAYRAVVDTETMRQDADTALLLEKPSINIWIGEGRHVMTYSIAGGKTFNLVLSHVDRNDPSTWKLEDTVGDMLQHFKDWDPRLTKLIRMIKSSTKWALLSGSPLPTWLSKNHSLVILGDAAHAMVPYMSQGAAMAVEDGAALAEVLSLIASPDDISHALEVFEKERMQRSYGMQSASLVNGKLWHFPDGPEQRARDAGMRAEVEGKYFLESTNQWSDPTTQRWAYGYDAELAVRSAWAATQGNPKMAVAATINGRIHM</sequence>
<comment type="similarity">
    <text evidence="1">Belongs to the paxM FAD-dependent monooxygenase family.</text>
</comment>
<evidence type="ECO:0000256" key="4">
    <source>
        <dbReference type="ARBA" id="ARBA00023002"/>
    </source>
</evidence>
<evidence type="ECO:0000259" key="6">
    <source>
        <dbReference type="Pfam" id="PF01494"/>
    </source>
</evidence>
<comment type="caution">
    <text evidence="7">The sequence shown here is derived from an EMBL/GenBank/DDBJ whole genome shotgun (WGS) entry which is preliminary data.</text>
</comment>
<dbReference type="GO" id="GO:0071949">
    <property type="term" value="F:FAD binding"/>
    <property type="evidence" value="ECO:0007669"/>
    <property type="project" value="InterPro"/>
</dbReference>
<dbReference type="AlphaFoldDB" id="A0A9W8VAR9"/>
<dbReference type="Gene3D" id="3.50.50.60">
    <property type="entry name" value="FAD/NAD(P)-binding domain"/>
    <property type="match status" value="1"/>
</dbReference>
<dbReference type="SUPFAM" id="SSF51905">
    <property type="entry name" value="FAD/NAD(P)-binding domain"/>
    <property type="match status" value="1"/>
</dbReference>
<evidence type="ECO:0000256" key="5">
    <source>
        <dbReference type="ARBA" id="ARBA00023033"/>
    </source>
</evidence>